<dbReference type="OrthoDB" id="7505659at2"/>
<dbReference type="EMBL" id="SDPN01000012">
    <property type="protein sequence ID" value="RXZ71210.1"/>
    <property type="molecule type" value="Genomic_DNA"/>
</dbReference>
<dbReference type="PROSITE" id="PS50977">
    <property type="entry name" value="HTH_TETR_2"/>
    <property type="match status" value="1"/>
</dbReference>
<dbReference type="InterPro" id="IPR009057">
    <property type="entry name" value="Homeodomain-like_sf"/>
</dbReference>
<dbReference type="PANTHER" id="PTHR30055">
    <property type="entry name" value="HTH-TYPE TRANSCRIPTIONAL REGULATOR RUTR"/>
    <property type="match status" value="1"/>
</dbReference>
<dbReference type="SUPFAM" id="SSF46689">
    <property type="entry name" value="Homeodomain-like"/>
    <property type="match status" value="1"/>
</dbReference>
<keyword evidence="5" id="KW-1185">Reference proteome</keyword>
<gene>
    <name evidence="4" type="ORF">ESP51_08310</name>
</gene>
<name>A0A4Q2L2W2_9MICO</name>
<keyword evidence="1 2" id="KW-0238">DNA-binding</keyword>
<dbReference type="GO" id="GO:0003700">
    <property type="term" value="F:DNA-binding transcription factor activity"/>
    <property type="evidence" value="ECO:0007669"/>
    <property type="project" value="TreeGrafter"/>
</dbReference>
<comment type="caution">
    <text evidence="4">The sequence shown here is derived from an EMBL/GenBank/DDBJ whole genome shotgun (WGS) entry which is preliminary data.</text>
</comment>
<dbReference type="Gene3D" id="1.10.357.10">
    <property type="entry name" value="Tetracycline Repressor, domain 2"/>
    <property type="match status" value="1"/>
</dbReference>
<accession>A0A4Q2L2W2</accession>
<dbReference type="Pfam" id="PF00440">
    <property type="entry name" value="TetR_N"/>
    <property type="match status" value="1"/>
</dbReference>
<organism evidence="4 5">
    <name type="scientific">Agromyces albus</name>
    <dbReference type="NCBI Taxonomy" id="205332"/>
    <lineage>
        <taxon>Bacteria</taxon>
        <taxon>Bacillati</taxon>
        <taxon>Actinomycetota</taxon>
        <taxon>Actinomycetes</taxon>
        <taxon>Micrococcales</taxon>
        <taxon>Microbacteriaceae</taxon>
        <taxon>Agromyces</taxon>
    </lineage>
</organism>
<dbReference type="PANTHER" id="PTHR30055:SF226">
    <property type="entry name" value="HTH-TYPE TRANSCRIPTIONAL REGULATOR PKSA"/>
    <property type="match status" value="1"/>
</dbReference>
<evidence type="ECO:0000259" key="3">
    <source>
        <dbReference type="PROSITE" id="PS50977"/>
    </source>
</evidence>
<dbReference type="Proteomes" id="UP000293865">
    <property type="component" value="Unassembled WGS sequence"/>
</dbReference>
<dbReference type="InterPro" id="IPR050109">
    <property type="entry name" value="HTH-type_TetR-like_transc_reg"/>
</dbReference>
<dbReference type="InterPro" id="IPR036271">
    <property type="entry name" value="Tet_transcr_reg_TetR-rel_C_sf"/>
</dbReference>
<evidence type="ECO:0000256" key="1">
    <source>
        <dbReference type="ARBA" id="ARBA00023125"/>
    </source>
</evidence>
<sequence length="200" mass="22442">MQMQEVKTRGPYAKGVAKREEVRQIALETFARRGYRGATLREIADEAGLTVAGVLHYFDSKEELFTEVLRLRDAAAVEITGPSPRDAAETLIRVVRHNATVPGLVHLYMALAVEGAVEGHPAQDYFQEHFASLSDWIEGEIRELQSDGRIKLQVQPEMLASIFMAAIDGLQLQWLHDPSIDMAERLSCLWNELILSPEQT</sequence>
<dbReference type="GO" id="GO:0000976">
    <property type="term" value="F:transcription cis-regulatory region binding"/>
    <property type="evidence" value="ECO:0007669"/>
    <property type="project" value="TreeGrafter"/>
</dbReference>
<dbReference type="InterPro" id="IPR001647">
    <property type="entry name" value="HTH_TetR"/>
</dbReference>
<dbReference type="AlphaFoldDB" id="A0A4Q2L2W2"/>
<evidence type="ECO:0000313" key="5">
    <source>
        <dbReference type="Proteomes" id="UP000293865"/>
    </source>
</evidence>
<evidence type="ECO:0000313" key="4">
    <source>
        <dbReference type="EMBL" id="RXZ71210.1"/>
    </source>
</evidence>
<feature type="domain" description="HTH tetR-type" evidence="3">
    <location>
        <begin position="16"/>
        <end position="76"/>
    </location>
</feature>
<dbReference type="SUPFAM" id="SSF48498">
    <property type="entry name" value="Tetracyclin repressor-like, C-terminal domain"/>
    <property type="match status" value="1"/>
</dbReference>
<feature type="DNA-binding region" description="H-T-H motif" evidence="2">
    <location>
        <begin position="39"/>
        <end position="58"/>
    </location>
</feature>
<proteinExistence type="predicted"/>
<evidence type="ECO:0000256" key="2">
    <source>
        <dbReference type="PROSITE-ProRule" id="PRU00335"/>
    </source>
</evidence>
<protein>
    <submittedName>
        <fullName evidence="4">TetR family transcriptional regulator</fullName>
    </submittedName>
</protein>
<reference evidence="4 5" key="1">
    <citation type="submission" date="2019-01" db="EMBL/GenBank/DDBJ databases">
        <title>Agromyces.</title>
        <authorList>
            <person name="Li J."/>
        </authorList>
    </citation>
    <scope>NUCLEOTIDE SEQUENCE [LARGE SCALE GENOMIC DNA]</scope>
    <source>
        <strain evidence="4 5">DSM 15934</strain>
    </source>
</reference>
<dbReference type="PRINTS" id="PR00455">
    <property type="entry name" value="HTHTETR"/>
</dbReference>